<reference evidence="4 5" key="1">
    <citation type="journal article" date="2015" name="Int. J. Syst. Evol. Microbiol.">
        <title>Description of Sphingopyxis fribergensis sp. nov. - a soil bacterium with the ability to degrade styrene and phenylacetic acid.</title>
        <authorList>
            <person name="Oelschlagel M."/>
            <person name="Ruckert C."/>
            <person name="Kalinowski J."/>
            <person name="Schmidt G."/>
            <person name="Schlomann M."/>
            <person name="Tischler D."/>
        </authorList>
    </citation>
    <scope>NUCLEOTIDE SEQUENCE [LARGE SCALE GENOMIC DNA]</scope>
    <source>
        <strain evidence="4 5">Kp5.2</strain>
    </source>
</reference>
<dbReference type="InterPro" id="IPR008258">
    <property type="entry name" value="Transglycosylase_SLT_dom_1"/>
</dbReference>
<evidence type="ECO:0000256" key="2">
    <source>
        <dbReference type="SAM" id="MobiDB-lite"/>
    </source>
</evidence>
<evidence type="ECO:0000256" key="1">
    <source>
        <dbReference type="ARBA" id="ARBA00009387"/>
    </source>
</evidence>
<accession>A0A0A7PL31</accession>
<feature type="domain" description="Transglycosylase SLT" evidence="3">
    <location>
        <begin position="20"/>
        <end position="67"/>
    </location>
</feature>
<dbReference type="KEGG" id="sphk:SKP52_19740"/>
<dbReference type="EMBL" id="CP009122">
    <property type="protein sequence ID" value="AJA10816.1"/>
    <property type="molecule type" value="Genomic_DNA"/>
</dbReference>
<organism evidence="4 5">
    <name type="scientific">Sphingopyxis fribergensis</name>
    <dbReference type="NCBI Taxonomy" id="1515612"/>
    <lineage>
        <taxon>Bacteria</taxon>
        <taxon>Pseudomonadati</taxon>
        <taxon>Pseudomonadota</taxon>
        <taxon>Alphaproteobacteria</taxon>
        <taxon>Sphingomonadales</taxon>
        <taxon>Sphingomonadaceae</taxon>
        <taxon>Sphingopyxis</taxon>
    </lineage>
</organism>
<dbReference type="RefSeq" id="WP_039577765.1">
    <property type="nucleotide sequence ID" value="NZ_CP009122.1"/>
</dbReference>
<sequence>MNAVNNPLGPARIAAPVMDAVQSASARTGIDFDYLVDVARVESGYNPTAKASTSSARGLYQFTKQTWLATLDRHGANHGLAWAADAIGRDASGRLSVSDPVLRQQILDLRDDPAASSSMAAALTGDNRDYIESRIGRSAEPVDLYLAHFLGSSGAANFLTALAANPDQPGASMMPEAAAANRSVFYAPDGSMRSLAEIRERFRVKLDDGGKIENMKPFAPSGWHAETSSSAGLAGGGRPPLQMMDIQPMPKTLSMGFAADAYRRLASLSGGAA</sequence>
<name>A0A0A7PL31_9SPHN</name>
<dbReference type="Proteomes" id="UP000030907">
    <property type="component" value="Chromosome"/>
</dbReference>
<proteinExistence type="inferred from homology"/>
<gene>
    <name evidence="4" type="ORF">SKP52_19740</name>
</gene>
<dbReference type="OrthoDB" id="8477976at2"/>
<dbReference type="AlphaFoldDB" id="A0A0A7PL31"/>
<evidence type="ECO:0000313" key="5">
    <source>
        <dbReference type="Proteomes" id="UP000030907"/>
    </source>
</evidence>
<dbReference type="STRING" id="1515612.SKP52_19740"/>
<protein>
    <submittedName>
        <fullName evidence="4">Lytic transglycosylase, catalytic</fullName>
    </submittedName>
</protein>
<evidence type="ECO:0000313" key="4">
    <source>
        <dbReference type="EMBL" id="AJA10816.1"/>
    </source>
</evidence>
<evidence type="ECO:0000259" key="3">
    <source>
        <dbReference type="Pfam" id="PF01464"/>
    </source>
</evidence>
<comment type="similarity">
    <text evidence="1">Belongs to the virb1 family.</text>
</comment>
<dbReference type="Pfam" id="PF01464">
    <property type="entry name" value="SLT"/>
    <property type="match status" value="1"/>
</dbReference>
<dbReference type="InterPro" id="IPR023346">
    <property type="entry name" value="Lysozyme-like_dom_sf"/>
</dbReference>
<dbReference type="Gene3D" id="1.10.530.10">
    <property type="match status" value="1"/>
</dbReference>
<keyword evidence="5" id="KW-1185">Reference proteome</keyword>
<dbReference type="SUPFAM" id="SSF53955">
    <property type="entry name" value="Lysozyme-like"/>
    <property type="match status" value="1"/>
</dbReference>
<feature type="region of interest" description="Disordered" evidence="2">
    <location>
        <begin position="219"/>
        <end position="238"/>
    </location>
</feature>
<dbReference type="HOGENOM" id="CLU_062432_2_0_5"/>